<organism evidence="1 2">
    <name type="scientific">Lacticaseibacillus paracasei subsp. paracasei Lpp71</name>
    <dbReference type="NCBI Taxonomy" id="1256207"/>
    <lineage>
        <taxon>Bacteria</taxon>
        <taxon>Bacillati</taxon>
        <taxon>Bacillota</taxon>
        <taxon>Bacilli</taxon>
        <taxon>Lactobacillales</taxon>
        <taxon>Lactobacillaceae</taxon>
        <taxon>Lacticaseibacillus</taxon>
    </lineage>
</organism>
<dbReference type="EMBL" id="ANKD01000201">
    <property type="protein sequence ID" value="EPC76497.1"/>
    <property type="molecule type" value="Genomic_DNA"/>
</dbReference>
<protein>
    <submittedName>
        <fullName evidence="1">Uncharacterized protein</fullName>
    </submittedName>
</protein>
<accession>A0A8E0IT92</accession>
<evidence type="ECO:0000313" key="2">
    <source>
        <dbReference type="Proteomes" id="UP000014252"/>
    </source>
</evidence>
<comment type="caution">
    <text evidence="1">The sequence shown here is derived from an EMBL/GenBank/DDBJ whole genome shotgun (WGS) entry which is preliminary data.</text>
</comment>
<gene>
    <name evidence="1" type="ORF">Lpp71_04356</name>
</gene>
<reference evidence="1 2" key="1">
    <citation type="journal article" date="2013" name="PLoS ONE">
        <title>Lactobacillus paracasei comparative genomics: towards species pan-genome definition and exploitation of diversity.</title>
        <authorList>
            <person name="Smokvina T."/>
            <person name="Wels M."/>
            <person name="Polka J."/>
            <person name="Chervaux C."/>
            <person name="Brisse S."/>
            <person name="Boekhorst J."/>
            <person name="van Hylckama Vlieg J.E."/>
            <person name="Siezen R.J."/>
        </authorList>
    </citation>
    <scope>NUCLEOTIDE SEQUENCE [LARGE SCALE GENOMIC DNA]</scope>
    <source>
        <strain evidence="1 2">Lpp71</strain>
    </source>
</reference>
<sequence length="60" mass="6920">MFRFAQKIDFILSTQSIQLSQLGRDAIDDIRRLANGEPLGKPEPERRGIQRFFAHLFGCN</sequence>
<dbReference type="AlphaFoldDB" id="A0A8E0IT92"/>
<dbReference type="Proteomes" id="UP000014252">
    <property type="component" value="Unassembled WGS sequence"/>
</dbReference>
<name>A0A8E0IT92_LACPA</name>
<proteinExistence type="predicted"/>
<evidence type="ECO:0000313" key="1">
    <source>
        <dbReference type="EMBL" id="EPC76497.1"/>
    </source>
</evidence>